<dbReference type="AlphaFoldDB" id="A0A423GR45"/>
<gene>
    <name evidence="2" type="ORF">BK658_14360</name>
</gene>
<proteinExistence type="predicted"/>
<dbReference type="Proteomes" id="UP000284684">
    <property type="component" value="Unassembled WGS sequence"/>
</dbReference>
<dbReference type="EMBL" id="MOBI01000016">
    <property type="protein sequence ID" value="ROM96803.1"/>
    <property type="molecule type" value="Genomic_DNA"/>
</dbReference>
<organism evidence="2 3">
    <name type="scientific">Pseudomonas brassicacearum</name>
    <dbReference type="NCBI Taxonomy" id="930166"/>
    <lineage>
        <taxon>Bacteria</taxon>
        <taxon>Pseudomonadati</taxon>
        <taxon>Pseudomonadota</taxon>
        <taxon>Gammaproteobacteria</taxon>
        <taxon>Pseudomonadales</taxon>
        <taxon>Pseudomonadaceae</taxon>
        <taxon>Pseudomonas</taxon>
    </lineage>
</organism>
<evidence type="ECO:0000313" key="3">
    <source>
        <dbReference type="Proteomes" id="UP000284684"/>
    </source>
</evidence>
<feature type="transmembrane region" description="Helical" evidence="1">
    <location>
        <begin position="20"/>
        <end position="39"/>
    </location>
</feature>
<name>A0A423GR45_9PSED</name>
<sequence length="85" mass="8908">MIQVGLILGTVDPGLLRSMWGPLLSGLFVTGLYGVCLMLPRSTGTGNSLSKCVVAWVSGGRPFATYVIPGQVLMTAAMWAGTLLH</sequence>
<keyword evidence="1" id="KW-0472">Membrane</keyword>
<keyword evidence="1" id="KW-1133">Transmembrane helix</keyword>
<evidence type="ECO:0000313" key="2">
    <source>
        <dbReference type="EMBL" id="ROM96803.1"/>
    </source>
</evidence>
<comment type="caution">
    <text evidence="2">The sequence shown here is derived from an EMBL/GenBank/DDBJ whole genome shotgun (WGS) entry which is preliminary data.</text>
</comment>
<accession>A0A423GR45</accession>
<evidence type="ECO:0000256" key="1">
    <source>
        <dbReference type="SAM" id="Phobius"/>
    </source>
</evidence>
<protein>
    <submittedName>
        <fullName evidence="2">Uncharacterized protein</fullName>
    </submittedName>
</protein>
<keyword evidence="1" id="KW-0812">Transmembrane</keyword>
<reference evidence="2 3" key="1">
    <citation type="submission" date="2016-10" db="EMBL/GenBank/DDBJ databases">
        <title>Comparative genome analysis of multiple Pseudomonas spp. focuses on biocontrol and plant growth promoting traits.</title>
        <authorList>
            <person name="Tao X.-Y."/>
            <person name="Taylor C.G."/>
        </authorList>
    </citation>
    <scope>NUCLEOTIDE SEQUENCE [LARGE SCALE GENOMIC DNA]</scope>
    <source>
        <strain evidence="2 3">37D10</strain>
    </source>
</reference>